<organism evidence="1 2">
    <name type="scientific">Senna tora</name>
    <dbReference type="NCBI Taxonomy" id="362788"/>
    <lineage>
        <taxon>Eukaryota</taxon>
        <taxon>Viridiplantae</taxon>
        <taxon>Streptophyta</taxon>
        <taxon>Embryophyta</taxon>
        <taxon>Tracheophyta</taxon>
        <taxon>Spermatophyta</taxon>
        <taxon>Magnoliopsida</taxon>
        <taxon>eudicotyledons</taxon>
        <taxon>Gunneridae</taxon>
        <taxon>Pentapetalae</taxon>
        <taxon>rosids</taxon>
        <taxon>fabids</taxon>
        <taxon>Fabales</taxon>
        <taxon>Fabaceae</taxon>
        <taxon>Caesalpinioideae</taxon>
        <taxon>Cassia clade</taxon>
        <taxon>Senna</taxon>
    </lineage>
</organism>
<name>A0A834XGF0_9FABA</name>
<keyword evidence="2" id="KW-1185">Reference proteome</keyword>
<evidence type="ECO:0000313" key="2">
    <source>
        <dbReference type="Proteomes" id="UP000634136"/>
    </source>
</evidence>
<comment type="caution">
    <text evidence="1">The sequence shown here is derived from an EMBL/GenBank/DDBJ whole genome shotgun (WGS) entry which is preliminary data.</text>
</comment>
<reference evidence="1" key="1">
    <citation type="submission" date="2020-09" db="EMBL/GenBank/DDBJ databases">
        <title>Genome-Enabled Discovery of Anthraquinone Biosynthesis in Senna tora.</title>
        <authorList>
            <person name="Kang S.-H."/>
            <person name="Pandey R.P."/>
            <person name="Lee C.-M."/>
            <person name="Sim J.-S."/>
            <person name="Jeong J.-T."/>
            <person name="Choi B.-S."/>
            <person name="Jung M."/>
            <person name="Ginzburg D."/>
            <person name="Zhao K."/>
            <person name="Won S.Y."/>
            <person name="Oh T.-J."/>
            <person name="Yu Y."/>
            <person name="Kim N.-H."/>
            <person name="Lee O.R."/>
            <person name="Lee T.-H."/>
            <person name="Bashyal P."/>
            <person name="Kim T.-S."/>
            <person name="Lee W.-H."/>
            <person name="Kawkins C."/>
            <person name="Kim C.-K."/>
            <person name="Kim J.S."/>
            <person name="Ahn B.O."/>
            <person name="Rhee S.Y."/>
            <person name="Sohng J.K."/>
        </authorList>
    </citation>
    <scope>NUCLEOTIDE SEQUENCE</scope>
    <source>
        <tissue evidence="1">Leaf</tissue>
    </source>
</reference>
<accession>A0A834XGF0</accession>
<protein>
    <submittedName>
        <fullName evidence="1">Uncharacterized protein</fullName>
    </submittedName>
</protein>
<dbReference type="AlphaFoldDB" id="A0A834XGF0"/>
<dbReference type="EMBL" id="JAAIUW010000001">
    <property type="protein sequence ID" value="KAF7844602.1"/>
    <property type="molecule type" value="Genomic_DNA"/>
</dbReference>
<dbReference type="Proteomes" id="UP000634136">
    <property type="component" value="Unassembled WGS sequence"/>
</dbReference>
<gene>
    <name evidence="1" type="ORF">G2W53_001507</name>
</gene>
<sequence length="271" mass="30331">MDARMLELLELPAIAQPPTEVNPIAPAGPPFLLVAGFLHLKFTEVFIPQRYFANPRDLKVRENCIPQFLTQHVSSIDLRLNLLSPIVEEFCNLVQCRLNQRRDWKTEDPLQDSVHAFGEMDAVHPPLTTTLCVLVACLHQQCPDHPIPELGVQTTLSSPGMSTVLNDITVPGMACWTTAIQPSSLLYEATQLPYTRAMAFCFPRHVFLYETVKPLAFFTVSTTSEMGMSAFSITKPAITLTIMSESSFGWSFAITVDEHLWGPSYLEIIHN</sequence>
<evidence type="ECO:0000313" key="1">
    <source>
        <dbReference type="EMBL" id="KAF7844602.1"/>
    </source>
</evidence>
<proteinExistence type="predicted"/>